<feature type="compositionally biased region" description="Low complexity" evidence="1">
    <location>
        <begin position="222"/>
        <end position="233"/>
    </location>
</feature>
<protein>
    <submittedName>
        <fullName evidence="2">Uncharacterized protein</fullName>
    </submittedName>
</protein>
<evidence type="ECO:0000313" key="2">
    <source>
        <dbReference type="EMBL" id="MFB9070887.1"/>
    </source>
</evidence>
<gene>
    <name evidence="2" type="ORF">ACFFX0_06640</name>
</gene>
<reference evidence="2 3" key="1">
    <citation type="submission" date="2024-09" db="EMBL/GenBank/DDBJ databases">
        <authorList>
            <person name="Sun Q."/>
            <person name="Mori K."/>
        </authorList>
    </citation>
    <scope>NUCLEOTIDE SEQUENCE [LARGE SCALE GENOMIC DNA]</scope>
    <source>
        <strain evidence="2 3">CCM 7609</strain>
    </source>
</reference>
<sequence>MSSAGVPASGSGDLDLHGRGHGPQLAVLLGVEERPHGLLPFESGDLLGRVLGDAAGQDRGGPGLEALGRGLLVEPRGPVGVIARLGVEVRGDVDHLHGQQELPSLEGLEVRDVLIGLIEARPVPDRTRAGGPLPLIHRDLRQLLGLQDLDHVWLRPVVVGGTEPGGGRVLRDALRVLEEHPLVGHPLVVQQILVVVLLAGAPGLREGPREDPRLGGVGLGEPRGLLPGPAGGR</sequence>
<dbReference type="EMBL" id="JBHMFI010000001">
    <property type="protein sequence ID" value="MFB9070887.1"/>
    <property type="molecule type" value="Genomic_DNA"/>
</dbReference>
<name>A0ABV5FW38_9MICC</name>
<evidence type="ECO:0000256" key="1">
    <source>
        <dbReference type="SAM" id="MobiDB-lite"/>
    </source>
</evidence>
<keyword evidence="3" id="KW-1185">Reference proteome</keyword>
<dbReference type="Proteomes" id="UP001589575">
    <property type="component" value="Unassembled WGS sequence"/>
</dbReference>
<proteinExistence type="predicted"/>
<organism evidence="2 3">
    <name type="scientific">Citricoccus parietis</name>
    <dbReference type="NCBI Taxonomy" id="592307"/>
    <lineage>
        <taxon>Bacteria</taxon>
        <taxon>Bacillati</taxon>
        <taxon>Actinomycetota</taxon>
        <taxon>Actinomycetes</taxon>
        <taxon>Micrococcales</taxon>
        <taxon>Micrococcaceae</taxon>
        <taxon>Citricoccus</taxon>
    </lineage>
</organism>
<evidence type="ECO:0000313" key="3">
    <source>
        <dbReference type="Proteomes" id="UP001589575"/>
    </source>
</evidence>
<accession>A0ABV5FW38</accession>
<comment type="caution">
    <text evidence="2">The sequence shown here is derived from an EMBL/GenBank/DDBJ whole genome shotgun (WGS) entry which is preliminary data.</text>
</comment>
<feature type="region of interest" description="Disordered" evidence="1">
    <location>
        <begin position="207"/>
        <end position="233"/>
    </location>
</feature>